<keyword evidence="1" id="KW-0812">Transmembrane</keyword>
<dbReference type="EMBL" id="CP109134">
    <property type="protein sequence ID" value="WSD04880.1"/>
    <property type="molecule type" value="Genomic_DNA"/>
</dbReference>
<keyword evidence="1" id="KW-1133">Transmembrane helix</keyword>
<keyword evidence="1" id="KW-0472">Membrane</keyword>
<name>A0ABZ1GG20_9ACTN</name>
<keyword evidence="3" id="KW-1185">Reference proteome</keyword>
<reference evidence="2 3" key="1">
    <citation type="submission" date="2022-10" db="EMBL/GenBank/DDBJ databases">
        <title>The complete genomes of actinobacterial strains from the NBC collection.</title>
        <authorList>
            <person name="Joergensen T.S."/>
            <person name="Alvarez Arevalo M."/>
            <person name="Sterndorff E.B."/>
            <person name="Faurdal D."/>
            <person name="Vuksanovic O."/>
            <person name="Mourched A.-S."/>
            <person name="Charusanti P."/>
            <person name="Shaw S."/>
            <person name="Blin K."/>
            <person name="Weber T."/>
        </authorList>
    </citation>
    <scope>NUCLEOTIDE SEQUENCE [LARGE SCALE GENOMIC DNA]</scope>
    <source>
        <strain evidence="2 3">NBC 01753</strain>
    </source>
</reference>
<gene>
    <name evidence="2" type="ORF">OIE73_03300</name>
</gene>
<accession>A0ABZ1GG20</accession>
<feature type="transmembrane region" description="Helical" evidence="1">
    <location>
        <begin position="12"/>
        <end position="31"/>
    </location>
</feature>
<evidence type="ECO:0000313" key="2">
    <source>
        <dbReference type="EMBL" id="WSD04880.1"/>
    </source>
</evidence>
<organism evidence="2 3">
    <name type="scientific">Streptomyces hirsutus</name>
    <dbReference type="NCBI Taxonomy" id="35620"/>
    <lineage>
        <taxon>Bacteria</taxon>
        <taxon>Bacillati</taxon>
        <taxon>Actinomycetota</taxon>
        <taxon>Actinomycetes</taxon>
        <taxon>Kitasatosporales</taxon>
        <taxon>Streptomycetaceae</taxon>
        <taxon>Streptomyces</taxon>
    </lineage>
</organism>
<evidence type="ECO:0000313" key="3">
    <source>
        <dbReference type="Proteomes" id="UP001335325"/>
    </source>
</evidence>
<dbReference type="RefSeq" id="WP_326751173.1">
    <property type="nucleotide sequence ID" value="NZ_CP109134.1"/>
</dbReference>
<dbReference type="GeneID" id="91541564"/>
<sequence>MSGRPGSGAGPASVALLVSLMPIHLLPLLGSQRMNTFETRRRDGPLWDS</sequence>
<protein>
    <submittedName>
        <fullName evidence="2">Uncharacterized protein</fullName>
    </submittedName>
</protein>
<proteinExistence type="predicted"/>
<evidence type="ECO:0000256" key="1">
    <source>
        <dbReference type="SAM" id="Phobius"/>
    </source>
</evidence>
<dbReference type="Proteomes" id="UP001335325">
    <property type="component" value="Chromosome"/>
</dbReference>